<name>A0A5M3XBL8_9ACTN</name>
<dbReference type="RefSeq" id="WP_155361319.1">
    <property type="nucleotide sequence ID" value="NZ_BAAAHL010000053.1"/>
</dbReference>
<comment type="caution">
    <text evidence="1">The sequence shown here is derived from an EMBL/GenBank/DDBJ whole genome shotgun (WGS) entry which is preliminary data.</text>
</comment>
<evidence type="ECO:0000313" key="2">
    <source>
        <dbReference type="Proteomes" id="UP000331127"/>
    </source>
</evidence>
<keyword evidence="2" id="KW-1185">Reference proteome</keyword>
<reference evidence="1 2" key="1">
    <citation type="submission" date="2019-10" db="EMBL/GenBank/DDBJ databases">
        <title>Whole genome shotgun sequence of Acrocarpospora macrocephala NBRC 16266.</title>
        <authorList>
            <person name="Ichikawa N."/>
            <person name="Kimura A."/>
            <person name="Kitahashi Y."/>
            <person name="Komaki H."/>
            <person name="Oguchi A."/>
        </authorList>
    </citation>
    <scope>NUCLEOTIDE SEQUENCE [LARGE SCALE GENOMIC DNA]</scope>
    <source>
        <strain evidence="1 2">NBRC 16266</strain>
    </source>
</reference>
<protein>
    <submittedName>
        <fullName evidence="1">Uncharacterized protein</fullName>
    </submittedName>
</protein>
<dbReference type="AlphaFoldDB" id="A0A5M3XBL8"/>
<dbReference type="EMBL" id="BLAE01000096">
    <property type="protein sequence ID" value="GES16283.1"/>
    <property type="molecule type" value="Genomic_DNA"/>
</dbReference>
<organism evidence="1 2">
    <name type="scientific">Acrocarpospora macrocephala</name>
    <dbReference type="NCBI Taxonomy" id="150177"/>
    <lineage>
        <taxon>Bacteria</taxon>
        <taxon>Bacillati</taxon>
        <taxon>Actinomycetota</taxon>
        <taxon>Actinomycetes</taxon>
        <taxon>Streptosporangiales</taxon>
        <taxon>Streptosporangiaceae</taxon>
        <taxon>Acrocarpospora</taxon>
    </lineage>
</organism>
<gene>
    <name evidence="1" type="ORF">Amac_098810</name>
</gene>
<accession>A0A5M3XBL8</accession>
<evidence type="ECO:0000313" key="1">
    <source>
        <dbReference type="EMBL" id="GES16283.1"/>
    </source>
</evidence>
<proteinExistence type="predicted"/>
<dbReference type="Proteomes" id="UP000331127">
    <property type="component" value="Unassembled WGS sequence"/>
</dbReference>
<sequence>MRATNKPRRILVVIAALIAATVTTVAVFAPAPADGTLAKKSPYEHGG</sequence>